<reference evidence="2" key="1">
    <citation type="submission" date="2021-01" db="EMBL/GenBank/DDBJ databases">
        <authorList>
            <consortium name="Genoscope - CEA"/>
            <person name="William W."/>
        </authorList>
    </citation>
    <scope>NUCLEOTIDE SEQUENCE</scope>
</reference>
<protein>
    <submittedName>
        <fullName evidence="2">Uncharacterized protein</fullName>
    </submittedName>
</protein>
<gene>
    <name evidence="2" type="ORF">PPRIM_AZ9-3.1.T0350119</name>
</gene>
<accession>A0A8S1LBU8</accession>
<dbReference type="OMA" id="HRCQFDD"/>
<evidence type="ECO:0000313" key="3">
    <source>
        <dbReference type="Proteomes" id="UP000688137"/>
    </source>
</evidence>
<dbReference type="AlphaFoldDB" id="A0A8S1LBU8"/>
<organism evidence="2 3">
    <name type="scientific">Paramecium primaurelia</name>
    <dbReference type="NCBI Taxonomy" id="5886"/>
    <lineage>
        <taxon>Eukaryota</taxon>
        <taxon>Sar</taxon>
        <taxon>Alveolata</taxon>
        <taxon>Ciliophora</taxon>
        <taxon>Intramacronucleata</taxon>
        <taxon>Oligohymenophorea</taxon>
        <taxon>Peniculida</taxon>
        <taxon>Parameciidae</taxon>
        <taxon>Paramecium</taxon>
    </lineage>
</organism>
<evidence type="ECO:0000313" key="2">
    <source>
        <dbReference type="EMBL" id="CAD8063745.1"/>
    </source>
</evidence>
<feature type="region of interest" description="Disordered" evidence="1">
    <location>
        <begin position="122"/>
        <end position="151"/>
    </location>
</feature>
<evidence type="ECO:0000256" key="1">
    <source>
        <dbReference type="SAM" id="MobiDB-lite"/>
    </source>
</evidence>
<name>A0A8S1LBU8_PARPR</name>
<sequence length="243" mass="28290">MTTRKLQDPLRESNEIQTIKINLDITSLILLSNSINLEQSAHLISLIDMTQDKYVEKDMVTLWQNSIAEINTSNLKPINQEQKSTSQITQNQSMMHSQLSKSINYNLAQCSFQLLVKKQNEKQKKQLKKQNQTSQNNFPKQHRCQFDDNKSVIYTPPQRYRSISSQYSPARLQHYLNQNDSNLSVNKKWLQASSHKQSHSTQIRISAQLHPQQIQQNFIDRNRPTSQSVANKHLLLSSKYQNL</sequence>
<dbReference type="EMBL" id="CAJJDM010000034">
    <property type="protein sequence ID" value="CAD8063745.1"/>
    <property type="molecule type" value="Genomic_DNA"/>
</dbReference>
<dbReference type="Proteomes" id="UP000688137">
    <property type="component" value="Unassembled WGS sequence"/>
</dbReference>
<keyword evidence="3" id="KW-1185">Reference proteome</keyword>
<proteinExistence type="predicted"/>
<comment type="caution">
    <text evidence="2">The sequence shown here is derived from an EMBL/GenBank/DDBJ whole genome shotgun (WGS) entry which is preliminary data.</text>
</comment>